<evidence type="ECO:0000313" key="1">
    <source>
        <dbReference type="EMBL" id="MBM7589107.1"/>
    </source>
</evidence>
<evidence type="ECO:0000313" key="2">
    <source>
        <dbReference type="Proteomes" id="UP000717624"/>
    </source>
</evidence>
<proteinExistence type="predicted"/>
<dbReference type="EMBL" id="JAFBEB010000002">
    <property type="protein sequence ID" value="MBM7589107.1"/>
    <property type="molecule type" value="Genomic_DNA"/>
</dbReference>
<keyword evidence="2" id="KW-1185">Reference proteome</keyword>
<name>A0A938Y053_9BACL</name>
<dbReference type="AlphaFoldDB" id="A0A938Y053"/>
<reference evidence="1" key="1">
    <citation type="submission" date="2021-01" db="EMBL/GenBank/DDBJ databases">
        <title>Genomic Encyclopedia of Type Strains, Phase IV (KMG-IV): sequencing the most valuable type-strain genomes for metagenomic binning, comparative biology and taxonomic classification.</title>
        <authorList>
            <person name="Goeker M."/>
        </authorList>
    </citation>
    <scope>NUCLEOTIDE SEQUENCE</scope>
    <source>
        <strain evidence="1">DSM 25523</strain>
    </source>
</reference>
<protein>
    <submittedName>
        <fullName evidence="1">Phosphatidylethanolamine-binding protein (PEBP) family uncharacterized protein</fullName>
    </submittedName>
</protein>
<comment type="caution">
    <text evidence="1">The sequence shown here is derived from an EMBL/GenBank/DDBJ whole genome shotgun (WGS) entry which is preliminary data.</text>
</comment>
<sequence length="93" mass="10379">MYQYAISVAADQAFRTSQDVADMVQKVNTMVTEITTGVSIRGGQLSYTLEITTVPANSQYFIVTADDSADDVTKVQLYQYMKSIENQSNTYFP</sequence>
<dbReference type="Proteomes" id="UP000717624">
    <property type="component" value="Unassembled WGS sequence"/>
</dbReference>
<gene>
    <name evidence="1" type="ORF">JOD01_000705</name>
</gene>
<accession>A0A938Y053</accession>
<organism evidence="1 2">
    <name type="scientific">Brevibacillus fulvus</name>
    <dbReference type="NCBI Taxonomy" id="1125967"/>
    <lineage>
        <taxon>Bacteria</taxon>
        <taxon>Bacillati</taxon>
        <taxon>Bacillota</taxon>
        <taxon>Bacilli</taxon>
        <taxon>Bacillales</taxon>
        <taxon>Paenibacillaceae</taxon>
        <taxon>Brevibacillus</taxon>
    </lineage>
</organism>